<keyword evidence="4" id="KW-1185">Reference proteome</keyword>
<keyword evidence="2" id="KW-0812">Transmembrane</keyword>
<evidence type="ECO:0000313" key="3">
    <source>
        <dbReference type="EMBL" id="MFD1711904.1"/>
    </source>
</evidence>
<dbReference type="NCBIfam" id="TIGR00797">
    <property type="entry name" value="matE"/>
    <property type="match status" value="1"/>
</dbReference>
<name>A0ABW4KWB2_9BURK</name>
<feature type="transmembrane region" description="Helical" evidence="2">
    <location>
        <begin position="417"/>
        <end position="440"/>
    </location>
</feature>
<organism evidence="3 4">
    <name type="scientific">Ottowia flava</name>
    <dbReference type="NCBI Taxonomy" id="2675430"/>
    <lineage>
        <taxon>Bacteria</taxon>
        <taxon>Pseudomonadati</taxon>
        <taxon>Pseudomonadota</taxon>
        <taxon>Betaproteobacteria</taxon>
        <taxon>Burkholderiales</taxon>
        <taxon>Comamonadaceae</taxon>
        <taxon>Ottowia</taxon>
    </lineage>
</organism>
<sequence>MDELKHIARHAGVVLAGQLAVMAFGVTDTVVAARYSEAALAALSVGTAVYISVYVGLMGILQALLPVWAELHGARRAADVGPSVRQALYVCCLTIVLGMAVLLAPGPLLNATDVPASLQLEVRRYLAVLAWALPPALLFRLFSTLNQSLGHPRLVSVLQVGSLLLKVPLSVWFAFGGWGLSPQGAVGCAWATLVVNFALLGVAAWLLRTQRLYTPYALWRRMEPPDWRQIGAFLRLGVPAGLAVMVEVTSFALMALFIARLGTTASASHQVASNVAAVLYMTPLALGIAASARTSYWLGANEIGRAGQTAWLGLAAAGVIAAGFSALLAFSAPLVARLYVSEPVVLAAVVALLPWVALYHLGDALQAVALFLLRSYRITMTPLLVYGVLLWGLGLSGGYWLAYEGIGPWPALFQARAFWITSSVALGAVALLLTAILAIATRRATLQG</sequence>
<dbReference type="PANTHER" id="PTHR43298">
    <property type="entry name" value="MULTIDRUG RESISTANCE PROTEIN NORM-RELATED"/>
    <property type="match status" value="1"/>
</dbReference>
<dbReference type="Pfam" id="PF01554">
    <property type="entry name" value="MatE"/>
    <property type="match status" value="2"/>
</dbReference>
<feature type="transmembrane region" description="Helical" evidence="2">
    <location>
        <begin position="86"/>
        <end position="105"/>
    </location>
</feature>
<keyword evidence="1" id="KW-0813">Transport</keyword>
<evidence type="ECO:0000256" key="2">
    <source>
        <dbReference type="SAM" id="Phobius"/>
    </source>
</evidence>
<keyword evidence="2" id="KW-1133">Transmembrane helix</keyword>
<feature type="transmembrane region" description="Helical" evidence="2">
    <location>
        <begin position="154"/>
        <end position="178"/>
    </location>
</feature>
<feature type="transmembrane region" description="Helical" evidence="2">
    <location>
        <begin position="39"/>
        <end position="65"/>
    </location>
</feature>
<keyword evidence="2" id="KW-0472">Membrane</keyword>
<feature type="transmembrane region" description="Helical" evidence="2">
    <location>
        <begin position="311"/>
        <end position="332"/>
    </location>
</feature>
<feature type="transmembrane region" description="Helical" evidence="2">
    <location>
        <begin position="184"/>
        <end position="207"/>
    </location>
</feature>
<dbReference type="RefSeq" id="WP_147912543.1">
    <property type="nucleotide sequence ID" value="NZ_JBHUEJ010000036.1"/>
</dbReference>
<protein>
    <submittedName>
        <fullName evidence="3">MATE family efflux transporter</fullName>
    </submittedName>
</protein>
<comment type="caution">
    <text evidence="3">The sequence shown here is derived from an EMBL/GenBank/DDBJ whole genome shotgun (WGS) entry which is preliminary data.</text>
</comment>
<dbReference type="Proteomes" id="UP001597304">
    <property type="component" value="Unassembled WGS sequence"/>
</dbReference>
<dbReference type="InterPro" id="IPR050222">
    <property type="entry name" value="MATE_MdtK"/>
</dbReference>
<dbReference type="PANTHER" id="PTHR43298:SF2">
    <property type="entry name" value="FMN_FAD EXPORTER YEEO-RELATED"/>
    <property type="match status" value="1"/>
</dbReference>
<gene>
    <name evidence="3" type="ORF">ACFSF0_14930</name>
</gene>
<feature type="transmembrane region" description="Helical" evidence="2">
    <location>
        <begin position="232"/>
        <end position="259"/>
    </location>
</feature>
<feature type="transmembrane region" description="Helical" evidence="2">
    <location>
        <begin position="344"/>
        <end position="362"/>
    </location>
</feature>
<evidence type="ECO:0000256" key="1">
    <source>
        <dbReference type="ARBA" id="ARBA00022448"/>
    </source>
</evidence>
<evidence type="ECO:0000313" key="4">
    <source>
        <dbReference type="Proteomes" id="UP001597304"/>
    </source>
</evidence>
<dbReference type="InterPro" id="IPR002528">
    <property type="entry name" value="MATE_fam"/>
</dbReference>
<feature type="transmembrane region" description="Helical" evidence="2">
    <location>
        <begin position="383"/>
        <end position="402"/>
    </location>
</feature>
<feature type="transmembrane region" description="Helical" evidence="2">
    <location>
        <begin position="12"/>
        <end position="33"/>
    </location>
</feature>
<dbReference type="EMBL" id="JBHUEJ010000036">
    <property type="protein sequence ID" value="MFD1711904.1"/>
    <property type="molecule type" value="Genomic_DNA"/>
</dbReference>
<reference evidence="4" key="1">
    <citation type="journal article" date="2019" name="Int. J. Syst. Evol. Microbiol.">
        <title>The Global Catalogue of Microorganisms (GCM) 10K type strain sequencing project: providing services to taxonomists for standard genome sequencing and annotation.</title>
        <authorList>
            <consortium name="The Broad Institute Genomics Platform"/>
            <consortium name="The Broad Institute Genome Sequencing Center for Infectious Disease"/>
            <person name="Wu L."/>
            <person name="Ma J."/>
        </authorList>
    </citation>
    <scope>NUCLEOTIDE SEQUENCE [LARGE SCALE GENOMIC DNA]</scope>
    <source>
        <strain evidence="4">LMG 29247</strain>
    </source>
</reference>
<proteinExistence type="predicted"/>
<feature type="transmembrane region" description="Helical" evidence="2">
    <location>
        <begin position="125"/>
        <end position="142"/>
    </location>
</feature>
<feature type="transmembrane region" description="Helical" evidence="2">
    <location>
        <begin position="271"/>
        <end position="290"/>
    </location>
</feature>
<accession>A0ABW4KWB2</accession>